<sequence length="192" mass="21520">MKQLKITSFLAPKNADVGVQTVQPNFPDIIKKYPFFLTTPNPAFTPTWGVVQNAVTGKYLLSTVDPLPDIFWVRISKNSLTQVTEAIKNMDCVEVFGGQIHPFMDSVDAEEMQPVWKGQEDNESMREIETVVENSLGGSSVIDQNSSINEWSPLATSTPRESPVSMYYANSSPALIREPYLADYLQEDESFF</sequence>
<organism evidence="1 2">
    <name type="scientific">Meloidogyne enterolobii</name>
    <name type="common">Root-knot nematode worm</name>
    <name type="synonym">Meloidogyne mayaguensis</name>
    <dbReference type="NCBI Taxonomy" id="390850"/>
    <lineage>
        <taxon>Eukaryota</taxon>
        <taxon>Metazoa</taxon>
        <taxon>Ecdysozoa</taxon>
        <taxon>Nematoda</taxon>
        <taxon>Chromadorea</taxon>
        <taxon>Rhabditida</taxon>
        <taxon>Tylenchina</taxon>
        <taxon>Tylenchomorpha</taxon>
        <taxon>Tylenchoidea</taxon>
        <taxon>Meloidogynidae</taxon>
        <taxon>Meloidogyninae</taxon>
        <taxon>Meloidogyne</taxon>
    </lineage>
</organism>
<evidence type="ECO:0000313" key="2">
    <source>
        <dbReference type="Proteomes" id="UP000580250"/>
    </source>
</evidence>
<protein>
    <submittedName>
        <fullName evidence="1">Uncharacterized protein</fullName>
    </submittedName>
</protein>
<evidence type="ECO:0000313" key="1">
    <source>
        <dbReference type="EMBL" id="CAD2176966.1"/>
    </source>
</evidence>
<proteinExistence type="predicted"/>
<dbReference type="Proteomes" id="UP000580250">
    <property type="component" value="Unassembled WGS sequence"/>
</dbReference>
<gene>
    <name evidence="1" type="ORF">MENT_LOCUS28809</name>
</gene>
<name>A0A6V7VPP9_MELEN</name>
<comment type="caution">
    <text evidence="1">The sequence shown here is derived from an EMBL/GenBank/DDBJ whole genome shotgun (WGS) entry which is preliminary data.</text>
</comment>
<accession>A0A6V7VPP9</accession>
<dbReference type="AlphaFoldDB" id="A0A6V7VPP9"/>
<dbReference type="EMBL" id="CAJEWN010000287">
    <property type="protein sequence ID" value="CAD2176966.1"/>
    <property type="molecule type" value="Genomic_DNA"/>
</dbReference>
<reference evidence="1 2" key="1">
    <citation type="submission" date="2020-08" db="EMBL/GenBank/DDBJ databases">
        <authorList>
            <person name="Koutsovoulos G."/>
            <person name="Danchin GJ E."/>
        </authorList>
    </citation>
    <scope>NUCLEOTIDE SEQUENCE [LARGE SCALE GENOMIC DNA]</scope>
</reference>